<evidence type="ECO:0000313" key="2">
    <source>
        <dbReference type="Proteomes" id="UP000004625"/>
    </source>
</evidence>
<dbReference type="EMBL" id="AGEY01000012">
    <property type="protein sequence ID" value="EHM01074.1"/>
    <property type="molecule type" value="Genomic_DNA"/>
</dbReference>
<reference evidence="1 2" key="1">
    <citation type="submission" date="2011-09" db="EMBL/GenBank/DDBJ databases">
        <authorList>
            <person name="Weinstock G."/>
            <person name="Sodergren E."/>
            <person name="Clifton S."/>
            <person name="Fulton L."/>
            <person name="Fulton B."/>
            <person name="Courtney L."/>
            <person name="Fronick C."/>
            <person name="Harrison M."/>
            <person name="Strong C."/>
            <person name="Farmer C."/>
            <person name="Delahaunty K."/>
            <person name="Markovic C."/>
            <person name="Hall O."/>
            <person name="Minx P."/>
            <person name="Tomlinson C."/>
            <person name="Mitreva M."/>
            <person name="Hou S."/>
            <person name="Chen J."/>
            <person name="Wollam A."/>
            <person name="Pepin K.H."/>
            <person name="Johnson M."/>
            <person name="Bhonagiri V."/>
            <person name="Zhang X."/>
            <person name="Suruliraj S."/>
            <person name="Warren W."/>
            <person name="Chinwalla A."/>
            <person name="Mardis E.R."/>
            <person name="Wilson R.K."/>
        </authorList>
    </citation>
    <scope>NUCLEOTIDE SEQUENCE [LARGE SCALE GENOMIC DNA]</scope>
    <source>
        <strain evidence="1 2">F0439</strain>
    </source>
</reference>
<dbReference type="AlphaFoldDB" id="G9ZKE5"/>
<evidence type="ECO:0000313" key="1">
    <source>
        <dbReference type="EMBL" id="EHM01074.1"/>
    </source>
</evidence>
<proteinExistence type="predicted"/>
<comment type="caution">
    <text evidence="1">The sequence shown here is derived from an EMBL/GenBank/DDBJ whole genome shotgun (WGS) entry which is preliminary data.</text>
</comment>
<dbReference type="Proteomes" id="UP000004625">
    <property type="component" value="Unassembled WGS sequence"/>
</dbReference>
<keyword evidence="2" id="KW-1185">Reference proteome</keyword>
<gene>
    <name evidence="1" type="ORF">HMPREF9103_00193</name>
</gene>
<sequence length="59" mass="6969">FGTKFQYRSKVTIRKIAKDQPHARNWPFTELSNYDHSSGPQAYSYKFLQLIGMKPKQFS</sequence>
<organism evidence="1 2">
    <name type="scientific">Lentilactobacillus parafarraginis F0439</name>
    <dbReference type="NCBI Taxonomy" id="797515"/>
    <lineage>
        <taxon>Bacteria</taxon>
        <taxon>Bacillati</taxon>
        <taxon>Bacillota</taxon>
        <taxon>Bacilli</taxon>
        <taxon>Lactobacillales</taxon>
        <taxon>Lactobacillaceae</taxon>
        <taxon>Lentilactobacillus</taxon>
    </lineage>
</organism>
<dbReference type="HOGENOM" id="CLU_2966340_0_0_9"/>
<feature type="non-terminal residue" evidence="1">
    <location>
        <position position="1"/>
    </location>
</feature>
<name>G9ZKE5_9LACO</name>
<accession>G9ZKE5</accession>
<protein>
    <submittedName>
        <fullName evidence="1">Uncharacterized protein</fullName>
    </submittedName>
</protein>